<dbReference type="Gene3D" id="2.170.150.20">
    <property type="entry name" value="Peptide methionine sulfoxide reductase"/>
    <property type="match status" value="1"/>
</dbReference>
<dbReference type="PANTHER" id="PTHR13848">
    <property type="entry name" value="PROTEIN YIPPEE-LIKE CG15309-RELATED"/>
    <property type="match status" value="1"/>
</dbReference>
<dbReference type="InterPro" id="IPR034751">
    <property type="entry name" value="Yippee"/>
</dbReference>
<organism evidence="6 7">
    <name type="scientific">Centaurea solstitialis</name>
    <name type="common">yellow star-thistle</name>
    <dbReference type="NCBI Taxonomy" id="347529"/>
    <lineage>
        <taxon>Eukaryota</taxon>
        <taxon>Viridiplantae</taxon>
        <taxon>Streptophyta</taxon>
        <taxon>Embryophyta</taxon>
        <taxon>Tracheophyta</taxon>
        <taxon>Spermatophyta</taxon>
        <taxon>Magnoliopsida</taxon>
        <taxon>eudicotyledons</taxon>
        <taxon>Gunneridae</taxon>
        <taxon>Pentapetalae</taxon>
        <taxon>asterids</taxon>
        <taxon>campanulids</taxon>
        <taxon>Asterales</taxon>
        <taxon>Asteraceae</taxon>
        <taxon>Carduoideae</taxon>
        <taxon>Cardueae</taxon>
        <taxon>Centaureinae</taxon>
        <taxon>Centaurea</taxon>
    </lineage>
</organism>
<protein>
    <recommendedName>
        <fullName evidence="4">Protein yippee-like</fullName>
    </recommendedName>
</protein>
<dbReference type="Pfam" id="PF03226">
    <property type="entry name" value="Yippee-Mis18"/>
    <property type="match status" value="1"/>
</dbReference>
<comment type="similarity">
    <text evidence="1 4">Belongs to the yippee family.</text>
</comment>
<keyword evidence="7" id="KW-1185">Reference proteome</keyword>
<evidence type="ECO:0000313" key="6">
    <source>
        <dbReference type="EMBL" id="KAJ9563466.1"/>
    </source>
</evidence>
<dbReference type="InterPro" id="IPR004910">
    <property type="entry name" value="Yippee/Mis18/Cereblon"/>
</dbReference>
<gene>
    <name evidence="6" type="ORF">OSB04_008626</name>
</gene>
<dbReference type="EMBL" id="JARYMX010000002">
    <property type="protein sequence ID" value="KAJ9563466.1"/>
    <property type="molecule type" value="Genomic_DNA"/>
</dbReference>
<evidence type="ECO:0000256" key="1">
    <source>
        <dbReference type="ARBA" id="ARBA00005613"/>
    </source>
</evidence>
<evidence type="ECO:0000256" key="2">
    <source>
        <dbReference type="ARBA" id="ARBA00022723"/>
    </source>
</evidence>
<name>A0AA38WTZ7_9ASTR</name>
<evidence type="ECO:0000256" key="3">
    <source>
        <dbReference type="ARBA" id="ARBA00022833"/>
    </source>
</evidence>
<proteinExistence type="inferred from homology"/>
<evidence type="ECO:0000256" key="4">
    <source>
        <dbReference type="RuleBase" id="RU110713"/>
    </source>
</evidence>
<dbReference type="InterPro" id="IPR039058">
    <property type="entry name" value="Yippee_fam"/>
</dbReference>
<keyword evidence="2" id="KW-0479">Metal-binding</keyword>
<sequence>MADVIHSRLYACYNCHNYVALHDDIISKDYVVQCMSFIIVGRRGYHHRIGFLFSHTMNLVAGPKEVRQMITSWYTASDVACSDCGKVLGWQYVKAHNESQKFKESKFMLEKSKIVKNNW</sequence>
<feature type="domain" description="Yippee" evidence="5">
    <location>
        <begin position="8"/>
        <end position="118"/>
    </location>
</feature>
<comment type="caution">
    <text evidence="6">The sequence shown here is derived from an EMBL/GenBank/DDBJ whole genome shotgun (WGS) entry which is preliminary data.</text>
</comment>
<evidence type="ECO:0000313" key="7">
    <source>
        <dbReference type="Proteomes" id="UP001172457"/>
    </source>
</evidence>
<keyword evidence="3" id="KW-0862">Zinc</keyword>
<dbReference type="GO" id="GO:0046872">
    <property type="term" value="F:metal ion binding"/>
    <property type="evidence" value="ECO:0007669"/>
    <property type="project" value="UniProtKB-KW"/>
</dbReference>
<dbReference type="Proteomes" id="UP001172457">
    <property type="component" value="Chromosome 2"/>
</dbReference>
<dbReference type="PROSITE" id="PS51792">
    <property type="entry name" value="YIPPEE"/>
    <property type="match status" value="1"/>
</dbReference>
<accession>A0AA38WTZ7</accession>
<evidence type="ECO:0000259" key="5">
    <source>
        <dbReference type="PROSITE" id="PS51792"/>
    </source>
</evidence>
<dbReference type="AlphaFoldDB" id="A0AA38WTZ7"/>
<reference evidence="6" key="1">
    <citation type="submission" date="2023-03" db="EMBL/GenBank/DDBJ databases">
        <title>Chromosome-scale reference genome and RAD-based genetic map of yellow starthistle (Centaurea solstitialis) reveal putative structural variation and QTLs associated with invader traits.</title>
        <authorList>
            <person name="Reatini B."/>
            <person name="Cang F.A."/>
            <person name="Jiang Q."/>
            <person name="Mckibben M.T.W."/>
            <person name="Barker M.S."/>
            <person name="Rieseberg L.H."/>
            <person name="Dlugosch K.M."/>
        </authorList>
    </citation>
    <scope>NUCLEOTIDE SEQUENCE</scope>
    <source>
        <strain evidence="6">CAN-66</strain>
        <tissue evidence="6">Leaf</tissue>
    </source>
</reference>